<feature type="region of interest" description="Disordered" evidence="2">
    <location>
        <begin position="1"/>
        <end position="21"/>
    </location>
</feature>
<evidence type="ECO:0000313" key="5">
    <source>
        <dbReference type="Proteomes" id="UP000038010"/>
    </source>
</evidence>
<name>A0A0N1NWX0_9EURO</name>
<dbReference type="GeneID" id="28737007"/>
<dbReference type="GO" id="GO:0051082">
    <property type="term" value="F:unfolded protein binding"/>
    <property type="evidence" value="ECO:0007669"/>
    <property type="project" value="TreeGrafter"/>
</dbReference>
<feature type="domain" description="J" evidence="3">
    <location>
        <begin position="10"/>
        <end position="90"/>
    </location>
</feature>
<proteinExistence type="predicted"/>
<dbReference type="EMBL" id="LFJN01000072">
    <property type="protein sequence ID" value="KPI34286.1"/>
    <property type="molecule type" value="Genomic_DNA"/>
</dbReference>
<gene>
    <name evidence="4" type="ORF">AB675_4953</name>
</gene>
<accession>A0A0N1NWX0</accession>
<dbReference type="OrthoDB" id="666364at2759"/>
<keyword evidence="5" id="KW-1185">Reference proteome</keyword>
<organism evidence="4 5">
    <name type="scientific">Cyphellophora attinorum</name>
    <dbReference type="NCBI Taxonomy" id="1664694"/>
    <lineage>
        <taxon>Eukaryota</taxon>
        <taxon>Fungi</taxon>
        <taxon>Dikarya</taxon>
        <taxon>Ascomycota</taxon>
        <taxon>Pezizomycotina</taxon>
        <taxon>Eurotiomycetes</taxon>
        <taxon>Chaetothyriomycetidae</taxon>
        <taxon>Chaetothyriales</taxon>
        <taxon>Cyphellophoraceae</taxon>
        <taxon>Cyphellophora</taxon>
    </lineage>
</organism>
<dbReference type="PRINTS" id="PR00625">
    <property type="entry name" value="JDOMAIN"/>
</dbReference>
<protein>
    <recommendedName>
        <fullName evidence="3">J domain-containing protein</fullName>
    </recommendedName>
</protein>
<comment type="caution">
    <text evidence="4">The sequence shown here is derived from an EMBL/GenBank/DDBJ whole genome shotgun (WGS) entry which is preliminary data.</text>
</comment>
<dbReference type="GO" id="GO:0044183">
    <property type="term" value="F:protein folding chaperone"/>
    <property type="evidence" value="ECO:0007669"/>
    <property type="project" value="TreeGrafter"/>
</dbReference>
<dbReference type="Proteomes" id="UP000038010">
    <property type="component" value="Unassembled WGS sequence"/>
</dbReference>
<dbReference type="InterPro" id="IPR001623">
    <property type="entry name" value="DnaJ_domain"/>
</dbReference>
<evidence type="ECO:0000256" key="1">
    <source>
        <dbReference type="SAM" id="Coils"/>
    </source>
</evidence>
<sequence>MDKSTTRSPAPHEVLGVERHATARQVKTAYRKLSLQFHPDKNPHSRGWATAKFKELNEAYETMKTSNVDEIEVRLTDLENMFEQIHQKLGEAIAQLEKNTKMLENILANLEERKGRQGL</sequence>
<evidence type="ECO:0000259" key="3">
    <source>
        <dbReference type="PROSITE" id="PS50076"/>
    </source>
</evidence>
<keyword evidence="1" id="KW-0175">Coiled coil</keyword>
<dbReference type="STRING" id="1664694.A0A0N1NWX0"/>
<dbReference type="Gene3D" id="1.10.287.110">
    <property type="entry name" value="DnaJ domain"/>
    <property type="match status" value="1"/>
</dbReference>
<evidence type="ECO:0000313" key="4">
    <source>
        <dbReference type="EMBL" id="KPI34286.1"/>
    </source>
</evidence>
<dbReference type="GO" id="GO:0051087">
    <property type="term" value="F:protein-folding chaperone binding"/>
    <property type="evidence" value="ECO:0007669"/>
    <property type="project" value="TreeGrafter"/>
</dbReference>
<dbReference type="PANTHER" id="PTHR43948">
    <property type="entry name" value="DNAJ HOMOLOG SUBFAMILY B"/>
    <property type="match status" value="1"/>
</dbReference>
<dbReference type="AlphaFoldDB" id="A0A0N1NWX0"/>
<dbReference type="InterPro" id="IPR036869">
    <property type="entry name" value="J_dom_sf"/>
</dbReference>
<dbReference type="PANTHER" id="PTHR43948:SF10">
    <property type="entry name" value="MRJ, ISOFORM E"/>
    <property type="match status" value="1"/>
</dbReference>
<dbReference type="RefSeq" id="XP_017994249.1">
    <property type="nucleotide sequence ID" value="XM_018145127.1"/>
</dbReference>
<dbReference type="Pfam" id="PF00226">
    <property type="entry name" value="DnaJ"/>
    <property type="match status" value="1"/>
</dbReference>
<dbReference type="CDD" id="cd06257">
    <property type="entry name" value="DnaJ"/>
    <property type="match status" value="1"/>
</dbReference>
<dbReference type="GO" id="GO:0005634">
    <property type="term" value="C:nucleus"/>
    <property type="evidence" value="ECO:0007669"/>
    <property type="project" value="TreeGrafter"/>
</dbReference>
<dbReference type="VEuPathDB" id="FungiDB:AB675_4953"/>
<dbReference type="SMART" id="SM00271">
    <property type="entry name" value="DnaJ"/>
    <property type="match status" value="1"/>
</dbReference>
<dbReference type="SUPFAM" id="SSF46565">
    <property type="entry name" value="Chaperone J-domain"/>
    <property type="match status" value="1"/>
</dbReference>
<feature type="coiled-coil region" evidence="1">
    <location>
        <begin position="68"/>
        <end position="113"/>
    </location>
</feature>
<evidence type="ECO:0000256" key="2">
    <source>
        <dbReference type="SAM" id="MobiDB-lite"/>
    </source>
</evidence>
<dbReference type="GO" id="GO:0005737">
    <property type="term" value="C:cytoplasm"/>
    <property type="evidence" value="ECO:0007669"/>
    <property type="project" value="TreeGrafter"/>
</dbReference>
<dbReference type="PROSITE" id="PS50076">
    <property type="entry name" value="DNAJ_2"/>
    <property type="match status" value="1"/>
</dbReference>
<reference evidence="4 5" key="1">
    <citation type="submission" date="2015-06" db="EMBL/GenBank/DDBJ databases">
        <title>Draft genome of the ant-associated black yeast Phialophora attae CBS 131958.</title>
        <authorList>
            <person name="Moreno L.F."/>
            <person name="Stielow B.J."/>
            <person name="de Hoog S."/>
            <person name="Vicente V.A."/>
            <person name="Weiss V.A."/>
            <person name="de Vries M."/>
            <person name="Cruz L.M."/>
            <person name="Souza E.M."/>
        </authorList>
    </citation>
    <scope>NUCLEOTIDE SEQUENCE [LARGE SCALE GENOMIC DNA]</scope>
    <source>
        <strain evidence="4 5">CBS 131958</strain>
    </source>
</reference>